<dbReference type="EMBL" id="MAYF01000358">
    <property type="protein sequence ID" value="OCA69229.1"/>
    <property type="molecule type" value="Genomic_DNA"/>
</dbReference>
<dbReference type="Proteomes" id="UP000093508">
    <property type="component" value="Unassembled WGS sequence"/>
</dbReference>
<dbReference type="Proteomes" id="UP000184069">
    <property type="component" value="Unassembled WGS sequence"/>
</dbReference>
<gene>
    <name evidence="4" type="ORF">BBH99_14670</name>
    <name evidence="5" type="ORF">SAMN05444407_109201</name>
</gene>
<keyword evidence="1 5" id="KW-0489">Methyltransferase</keyword>
<dbReference type="PANTHER" id="PTHR43861:SF1">
    <property type="entry name" value="TRANS-ACONITATE 2-METHYLTRANSFERASE"/>
    <property type="match status" value="1"/>
</dbReference>
<dbReference type="GO" id="GO:0032259">
    <property type="term" value="P:methylation"/>
    <property type="evidence" value="ECO:0007669"/>
    <property type="project" value="UniProtKB-KW"/>
</dbReference>
<dbReference type="Pfam" id="PF13649">
    <property type="entry name" value="Methyltransf_25"/>
    <property type="match status" value="1"/>
</dbReference>
<protein>
    <submittedName>
        <fullName evidence="5">Methyltransferase domain-containing protein</fullName>
    </submittedName>
    <submittedName>
        <fullName evidence="4">Methyltransferase type 12</fullName>
    </submittedName>
</protein>
<dbReference type="PANTHER" id="PTHR43861">
    <property type="entry name" value="TRANS-ACONITATE 2-METHYLTRANSFERASE-RELATED"/>
    <property type="match status" value="1"/>
</dbReference>
<proteinExistence type="predicted"/>
<dbReference type="InterPro" id="IPR041698">
    <property type="entry name" value="Methyltransf_25"/>
</dbReference>
<dbReference type="AlphaFoldDB" id="A0A1M7G666"/>
<evidence type="ECO:0000259" key="3">
    <source>
        <dbReference type="Pfam" id="PF13649"/>
    </source>
</evidence>
<sequence>MNPENNYIEINKKSWNKRTEAHINSEFYDVDGFLKGKTSLNDIELNLLGDLKGKSILHLQCHFGQDTISLSRLGAEVTGIDLSDKAIESALQLAHDTHSSAQFICSDIYDLPNHLNKQFDIVFTSYGTIGWLPDLDKWAKVVSHFLKPNGRFVFVEFHPVVWMFDDNFETVGYRYFNSGAIVETVSGTYADRNADITESTVTWNHGLSEVMNSLIKSGLEINSLDEFDYSPYNCFNGTVEFEPKKYRIAHLEDKIPMVYSVVATKKNN</sequence>
<dbReference type="CDD" id="cd02440">
    <property type="entry name" value="AdoMet_MTases"/>
    <property type="match status" value="1"/>
</dbReference>
<dbReference type="InterPro" id="IPR029063">
    <property type="entry name" value="SAM-dependent_MTases_sf"/>
</dbReference>
<organism evidence="5 7">
    <name type="scientific">Chryseobacterium contaminans</name>
    <dbReference type="NCBI Taxonomy" id="1423959"/>
    <lineage>
        <taxon>Bacteria</taxon>
        <taxon>Pseudomonadati</taxon>
        <taxon>Bacteroidota</taxon>
        <taxon>Flavobacteriia</taxon>
        <taxon>Flavobacteriales</taxon>
        <taxon>Weeksellaceae</taxon>
        <taxon>Chryseobacterium group</taxon>
        <taxon>Chryseobacterium</taxon>
    </lineage>
</organism>
<evidence type="ECO:0000313" key="7">
    <source>
        <dbReference type="Proteomes" id="UP000184069"/>
    </source>
</evidence>
<accession>A0A1M7G666</accession>
<dbReference type="EMBL" id="FRBM01000009">
    <property type="protein sequence ID" value="SHM11783.1"/>
    <property type="molecule type" value="Genomic_DNA"/>
</dbReference>
<dbReference type="GO" id="GO:0008168">
    <property type="term" value="F:methyltransferase activity"/>
    <property type="evidence" value="ECO:0007669"/>
    <property type="project" value="UniProtKB-KW"/>
</dbReference>
<feature type="domain" description="Methyltransferase" evidence="3">
    <location>
        <begin position="56"/>
        <end position="150"/>
    </location>
</feature>
<keyword evidence="6" id="KW-1185">Reference proteome</keyword>
<evidence type="ECO:0000313" key="6">
    <source>
        <dbReference type="Proteomes" id="UP000093508"/>
    </source>
</evidence>
<dbReference type="OrthoDB" id="8385759at2"/>
<keyword evidence="2 5" id="KW-0808">Transferase</keyword>
<name>A0A1M7G666_9FLAO</name>
<evidence type="ECO:0000313" key="5">
    <source>
        <dbReference type="EMBL" id="SHM11783.1"/>
    </source>
</evidence>
<evidence type="ECO:0000313" key="4">
    <source>
        <dbReference type="EMBL" id="OCA69229.1"/>
    </source>
</evidence>
<dbReference type="Gene3D" id="3.40.50.150">
    <property type="entry name" value="Vaccinia Virus protein VP39"/>
    <property type="match status" value="1"/>
</dbReference>
<evidence type="ECO:0000256" key="1">
    <source>
        <dbReference type="ARBA" id="ARBA00022603"/>
    </source>
</evidence>
<evidence type="ECO:0000256" key="2">
    <source>
        <dbReference type="ARBA" id="ARBA00022679"/>
    </source>
</evidence>
<reference evidence="4 6" key="1">
    <citation type="submission" date="2016-07" db="EMBL/GenBank/DDBJ databases">
        <authorList>
            <person name="Jeong J.-J."/>
            <person name="Kim D.W."/>
            <person name="Sang M.K."/>
            <person name="Choi I.-G."/>
            <person name="Kim K.D."/>
        </authorList>
    </citation>
    <scope>NUCLEOTIDE SEQUENCE [LARGE SCALE GENOMIC DNA]</scope>
    <source>
        <strain evidence="4 6">C-26</strain>
    </source>
</reference>
<reference evidence="5 7" key="2">
    <citation type="submission" date="2016-11" db="EMBL/GenBank/DDBJ databases">
        <authorList>
            <person name="Jaros S."/>
            <person name="Januszkiewicz K."/>
            <person name="Wedrychowicz H."/>
        </authorList>
    </citation>
    <scope>NUCLEOTIDE SEQUENCE [LARGE SCALE GENOMIC DNA]</scope>
    <source>
        <strain evidence="5 7">DSM 27621</strain>
    </source>
</reference>
<dbReference type="SUPFAM" id="SSF53335">
    <property type="entry name" value="S-adenosyl-L-methionine-dependent methyltransferases"/>
    <property type="match status" value="1"/>
</dbReference>
<dbReference type="STRING" id="1423959.SAMN05444407_109201"/>
<dbReference type="RefSeq" id="WP_066700353.1">
    <property type="nucleotide sequence ID" value="NZ_FRBM01000009.1"/>
</dbReference>